<sequence>MLKQLTYYLIIILTAKVVDFGASRIVPLDQNQLTTLVQGTLGVVLTELLTGRKALSFAVPETEAYVQFYGRLSAFIAVDVVVNTELVPLEGEDEGEGSFFGSIWSQYSFGNLDPCDDDRTQNASRVNTNNLCLQQEPPLPKIIMMIIDEYYY</sequence>
<organism evidence="2 3">
    <name type="scientific">Arachis hypogaea</name>
    <name type="common">Peanut</name>
    <dbReference type="NCBI Taxonomy" id="3818"/>
    <lineage>
        <taxon>Eukaryota</taxon>
        <taxon>Viridiplantae</taxon>
        <taxon>Streptophyta</taxon>
        <taxon>Embryophyta</taxon>
        <taxon>Tracheophyta</taxon>
        <taxon>Spermatophyta</taxon>
        <taxon>Magnoliopsida</taxon>
        <taxon>eudicotyledons</taxon>
        <taxon>Gunneridae</taxon>
        <taxon>Pentapetalae</taxon>
        <taxon>rosids</taxon>
        <taxon>fabids</taxon>
        <taxon>Fabales</taxon>
        <taxon>Fabaceae</taxon>
        <taxon>Papilionoideae</taxon>
        <taxon>50 kb inversion clade</taxon>
        <taxon>dalbergioids sensu lato</taxon>
        <taxon>Dalbergieae</taxon>
        <taxon>Pterocarpus clade</taxon>
        <taxon>Arachis</taxon>
    </lineage>
</organism>
<evidence type="ECO:0008006" key="4">
    <source>
        <dbReference type="Google" id="ProtNLM"/>
    </source>
</evidence>
<proteinExistence type="predicted"/>
<protein>
    <recommendedName>
        <fullName evidence="4">Protein kinase domain-containing protein</fullName>
    </recommendedName>
</protein>
<gene>
    <name evidence="2" type="ORF">Ahy_A07g033835</name>
</gene>
<dbReference type="STRING" id="3818.A0A445CAA1"/>
<accession>A0A445CAA1</accession>
<feature type="chain" id="PRO_5019207439" description="Protein kinase domain-containing protein" evidence="1">
    <location>
        <begin position="21"/>
        <end position="152"/>
    </location>
</feature>
<evidence type="ECO:0000256" key="1">
    <source>
        <dbReference type="SAM" id="SignalP"/>
    </source>
</evidence>
<keyword evidence="3" id="KW-1185">Reference proteome</keyword>
<dbReference type="AlphaFoldDB" id="A0A445CAA1"/>
<reference evidence="2 3" key="1">
    <citation type="submission" date="2019-01" db="EMBL/GenBank/DDBJ databases">
        <title>Sequencing of cultivated peanut Arachis hypogaea provides insights into genome evolution and oil improvement.</title>
        <authorList>
            <person name="Chen X."/>
        </authorList>
    </citation>
    <scope>NUCLEOTIDE SEQUENCE [LARGE SCALE GENOMIC DNA]</scope>
    <source>
        <strain evidence="3">cv. Fuhuasheng</strain>
        <tissue evidence="2">Leaves</tissue>
    </source>
</reference>
<name>A0A445CAA1_ARAHY</name>
<evidence type="ECO:0000313" key="3">
    <source>
        <dbReference type="Proteomes" id="UP000289738"/>
    </source>
</evidence>
<dbReference type="Proteomes" id="UP000289738">
    <property type="component" value="Chromosome A07"/>
</dbReference>
<comment type="caution">
    <text evidence="2">The sequence shown here is derived from an EMBL/GenBank/DDBJ whole genome shotgun (WGS) entry which is preliminary data.</text>
</comment>
<dbReference type="EMBL" id="SDMP01000007">
    <property type="protein sequence ID" value="RYR47858.1"/>
    <property type="molecule type" value="Genomic_DNA"/>
</dbReference>
<feature type="signal peptide" evidence="1">
    <location>
        <begin position="1"/>
        <end position="20"/>
    </location>
</feature>
<evidence type="ECO:0000313" key="2">
    <source>
        <dbReference type="EMBL" id="RYR47858.1"/>
    </source>
</evidence>
<keyword evidence="1" id="KW-0732">Signal</keyword>